<dbReference type="Proteomes" id="UP001569414">
    <property type="component" value="Unassembled WGS sequence"/>
</dbReference>
<comment type="caution">
    <text evidence="1">The sequence shown here is derived from an EMBL/GenBank/DDBJ whole genome shotgun (WGS) entry which is preliminary data.</text>
</comment>
<protein>
    <submittedName>
        <fullName evidence="1">Uncharacterized protein</fullName>
    </submittedName>
</protein>
<evidence type="ECO:0000313" key="1">
    <source>
        <dbReference type="EMBL" id="MFA0792674.1"/>
    </source>
</evidence>
<evidence type="ECO:0000313" key="2">
    <source>
        <dbReference type="Proteomes" id="UP001569414"/>
    </source>
</evidence>
<gene>
    <name evidence="1" type="ORF">ACCI51_19235</name>
</gene>
<proteinExistence type="predicted"/>
<accession>A0ABV4NU05</accession>
<name>A0ABV4NU05_9GAMM</name>
<sequence length="70" mass="7358">MINLFAQAAIVAWQLYLSDLAQVVVTVKGLGTFRVAVINGQGALIEAVTLFTAAGISYGDTLPSSSQSNW</sequence>
<organism evidence="1 2">
    <name type="scientific">Microbulbifer echini</name>
    <dbReference type="NCBI Taxonomy" id="1529067"/>
    <lineage>
        <taxon>Bacteria</taxon>
        <taxon>Pseudomonadati</taxon>
        <taxon>Pseudomonadota</taxon>
        <taxon>Gammaproteobacteria</taxon>
        <taxon>Cellvibrionales</taxon>
        <taxon>Microbulbiferaceae</taxon>
        <taxon>Microbulbifer</taxon>
    </lineage>
</organism>
<keyword evidence="2" id="KW-1185">Reference proteome</keyword>
<dbReference type="RefSeq" id="WP_299589498.1">
    <property type="nucleotide sequence ID" value="NZ_JBGMEL010000039.1"/>
</dbReference>
<dbReference type="EMBL" id="JBGMEL010000039">
    <property type="protein sequence ID" value="MFA0792674.1"/>
    <property type="molecule type" value="Genomic_DNA"/>
</dbReference>
<reference evidence="1 2" key="1">
    <citation type="submission" date="2024-08" db="EMBL/GenBank/DDBJ databases">
        <authorList>
            <person name="Ishaq N."/>
        </authorList>
    </citation>
    <scope>NUCLEOTIDE SEQUENCE [LARGE SCALE GENOMIC DNA]</scope>
    <source>
        <strain evidence="1 2">JCM 30400</strain>
    </source>
</reference>